<evidence type="ECO:0000313" key="1">
    <source>
        <dbReference type="EMBL" id="MCC2232794.1"/>
    </source>
</evidence>
<organism evidence="1 2">
    <name type="scientific">Hominifimenecus microfluidus</name>
    <dbReference type="NCBI Taxonomy" id="2885348"/>
    <lineage>
        <taxon>Bacteria</taxon>
        <taxon>Bacillati</taxon>
        <taxon>Bacillota</taxon>
        <taxon>Clostridia</taxon>
        <taxon>Lachnospirales</taxon>
        <taxon>Lachnospiraceae</taxon>
        <taxon>Hominifimenecus</taxon>
    </lineage>
</organism>
<keyword evidence="2" id="KW-1185">Reference proteome</keyword>
<name>A0AAE3JG15_9FIRM</name>
<dbReference type="SUPFAM" id="SSF81901">
    <property type="entry name" value="HCP-like"/>
    <property type="match status" value="1"/>
</dbReference>
<reference evidence="1" key="1">
    <citation type="submission" date="2021-10" db="EMBL/GenBank/DDBJ databases">
        <title>Anaerobic single-cell dispensing facilitates the cultivation of human gut bacteria.</title>
        <authorList>
            <person name="Afrizal A."/>
        </authorList>
    </citation>
    <scope>NUCLEOTIDE SEQUENCE</scope>
    <source>
        <strain evidence="1">CLA-AA-H215</strain>
    </source>
</reference>
<dbReference type="AlphaFoldDB" id="A0AAE3JG15"/>
<dbReference type="InterPro" id="IPR011990">
    <property type="entry name" value="TPR-like_helical_dom_sf"/>
</dbReference>
<protein>
    <recommendedName>
        <fullName evidence="3">Sel1 repeat family protein</fullName>
    </recommendedName>
</protein>
<accession>A0AAE3JG15</accession>
<dbReference type="Proteomes" id="UP001198182">
    <property type="component" value="Unassembled WGS sequence"/>
</dbReference>
<dbReference type="Gene3D" id="1.25.40.10">
    <property type="entry name" value="Tetratricopeptide repeat domain"/>
    <property type="match status" value="1"/>
</dbReference>
<gene>
    <name evidence="1" type="ORF">LKD81_17730</name>
</gene>
<proteinExistence type="predicted"/>
<evidence type="ECO:0008006" key="3">
    <source>
        <dbReference type="Google" id="ProtNLM"/>
    </source>
</evidence>
<evidence type="ECO:0000313" key="2">
    <source>
        <dbReference type="Proteomes" id="UP001198182"/>
    </source>
</evidence>
<dbReference type="EMBL" id="JAJEQR010000101">
    <property type="protein sequence ID" value="MCC2232794.1"/>
    <property type="molecule type" value="Genomic_DNA"/>
</dbReference>
<comment type="caution">
    <text evidence="1">The sequence shown here is derived from an EMBL/GenBank/DDBJ whole genome shotgun (WGS) entry which is preliminary data.</text>
</comment>
<dbReference type="RefSeq" id="WP_308455178.1">
    <property type="nucleotide sequence ID" value="NZ_JAJEQR010000101.1"/>
</dbReference>
<sequence>MGLFGLFRRKIVVSEEELLFWEGLRAYQAKDYTRALPIFEQAATKGHPEAQLYCGKIYRTVKINGKIDYQRAFFYPLSARRLRPLRWEMNCVYCLLARAPKL</sequence>